<dbReference type="EMBL" id="KN831772">
    <property type="protein sequence ID" value="KIM45544.1"/>
    <property type="molecule type" value="Genomic_DNA"/>
</dbReference>
<gene>
    <name evidence="1" type="ORF">M413DRAFT_343270</name>
</gene>
<proteinExistence type="predicted"/>
<reference evidence="1 2" key="1">
    <citation type="submission" date="2014-04" db="EMBL/GenBank/DDBJ databases">
        <authorList>
            <consortium name="DOE Joint Genome Institute"/>
            <person name="Kuo A."/>
            <person name="Gay G."/>
            <person name="Dore J."/>
            <person name="Kohler A."/>
            <person name="Nagy L.G."/>
            <person name="Floudas D."/>
            <person name="Copeland A."/>
            <person name="Barry K.W."/>
            <person name="Cichocki N."/>
            <person name="Veneault-Fourrey C."/>
            <person name="LaButti K."/>
            <person name="Lindquist E.A."/>
            <person name="Lipzen A."/>
            <person name="Lundell T."/>
            <person name="Morin E."/>
            <person name="Murat C."/>
            <person name="Sun H."/>
            <person name="Tunlid A."/>
            <person name="Henrissat B."/>
            <person name="Grigoriev I.V."/>
            <person name="Hibbett D.S."/>
            <person name="Martin F."/>
            <person name="Nordberg H.P."/>
            <person name="Cantor M.N."/>
            <person name="Hua S.X."/>
        </authorList>
    </citation>
    <scope>NUCLEOTIDE SEQUENCE [LARGE SCALE GENOMIC DNA]</scope>
    <source>
        <strain evidence="2">h7</strain>
    </source>
</reference>
<dbReference type="AlphaFoldDB" id="A0A0C3CN42"/>
<sequence length="166" mass="18768">MGNGLLSSFHLLTFTKAHRGQTIPYHKARRLISSSKPPWVYGFPLNYDYLTDTYGAKFVPTPPNFGPEPTELERINLDQKRASHARANLTMECNEVWPEWIDVVPVPGLSRPSGRTAVLAVFACREPNLGFVPIDEERVLLEALEEILVREGFSFPNELLAWFVAV</sequence>
<name>A0A0C3CN42_HEBCY</name>
<evidence type="ECO:0000313" key="1">
    <source>
        <dbReference type="EMBL" id="KIM45544.1"/>
    </source>
</evidence>
<evidence type="ECO:0000313" key="2">
    <source>
        <dbReference type="Proteomes" id="UP000053424"/>
    </source>
</evidence>
<keyword evidence="2" id="KW-1185">Reference proteome</keyword>
<dbReference type="Proteomes" id="UP000053424">
    <property type="component" value="Unassembled WGS sequence"/>
</dbReference>
<protein>
    <submittedName>
        <fullName evidence="1">Uncharacterized protein</fullName>
    </submittedName>
</protein>
<accession>A0A0C3CN42</accession>
<organism evidence="1 2">
    <name type="scientific">Hebeloma cylindrosporum</name>
    <dbReference type="NCBI Taxonomy" id="76867"/>
    <lineage>
        <taxon>Eukaryota</taxon>
        <taxon>Fungi</taxon>
        <taxon>Dikarya</taxon>
        <taxon>Basidiomycota</taxon>
        <taxon>Agaricomycotina</taxon>
        <taxon>Agaricomycetes</taxon>
        <taxon>Agaricomycetidae</taxon>
        <taxon>Agaricales</taxon>
        <taxon>Agaricineae</taxon>
        <taxon>Hymenogastraceae</taxon>
        <taxon>Hebeloma</taxon>
    </lineage>
</organism>
<dbReference type="HOGENOM" id="CLU_1749894_0_0_1"/>
<reference evidence="2" key="2">
    <citation type="submission" date="2015-01" db="EMBL/GenBank/DDBJ databases">
        <title>Evolutionary Origins and Diversification of the Mycorrhizal Mutualists.</title>
        <authorList>
            <consortium name="DOE Joint Genome Institute"/>
            <consortium name="Mycorrhizal Genomics Consortium"/>
            <person name="Kohler A."/>
            <person name="Kuo A."/>
            <person name="Nagy L.G."/>
            <person name="Floudas D."/>
            <person name="Copeland A."/>
            <person name="Barry K.W."/>
            <person name="Cichocki N."/>
            <person name="Veneault-Fourrey C."/>
            <person name="LaButti K."/>
            <person name="Lindquist E.A."/>
            <person name="Lipzen A."/>
            <person name="Lundell T."/>
            <person name="Morin E."/>
            <person name="Murat C."/>
            <person name="Riley R."/>
            <person name="Ohm R."/>
            <person name="Sun H."/>
            <person name="Tunlid A."/>
            <person name="Henrissat B."/>
            <person name="Grigoriev I.V."/>
            <person name="Hibbett D.S."/>
            <person name="Martin F."/>
        </authorList>
    </citation>
    <scope>NUCLEOTIDE SEQUENCE [LARGE SCALE GENOMIC DNA]</scope>
    <source>
        <strain evidence="2">h7</strain>
    </source>
</reference>